<evidence type="ECO:0000313" key="1">
    <source>
        <dbReference type="EMBL" id="KKK51015.1"/>
    </source>
</evidence>
<sequence length="50" mass="5843">KSKPLPEGMKLATSPKERQHAWRLKVDSDAAFAQAEWKRDSDDFMRKLQL</sequence>
<accession>A0A0F8WRR1</accession>
<feature type="non-terminal residue" evidence="1">
    <location>
        <position position="1"/>
    </location>
</feature>
<gene>
    <name evidence="1" type="ORF">LCGC14_3119190</name>
</gene>
<dbReference type="AlphaFoldDB" id="A0A0F8WRR1"/>
<proteinExistence type="predicted"/>
<name>A0A0F8WRR1_9ZZZZ</name>
<comment type="caution">
    <text evidence="1">The sequence shown here is derived from an EMBL/GenBank/DDBJ whole genome shotgun (WGS) entry which is preliminary data.</text>
</comment>
<dbReference type="EMBL" id="LAZR01067723">
    <property type="protein sequence ID" value="KKK51015.1"/>
    <property type="molecule type" value="Genomic_DNA"/>
</dbReference>
<protein>
    <submittedName>
        <fullName evidence="1">Uncharacterized protein</fullName>
    </submittedName>
</protein>
<organism evidence="1">
    <name type="scientific">marine sediment metagenome</name>
    <dbReference type="NCBI Taxonomy" id="412755"/>
    <lineage>
        <taxon>unclassified sequences</taxon>
        <taxon>metagenomes</taxon>
        <taxon>ecological metagenomes</taxon>
    </lineage>
</organism>
<reference evidence="1" key="1">
    <citation type="journal article" date="2015" name="Nature">
        <title>Complex archaea that bridge the gap between prokaryotes and eukaryotes.</title>
        <authorList>
            <person name="Spang A."/>
            <person name="Saw J.H."/>
            <person name="Jorgensen S.L."/>
            <person name="Zaremba-Niedzwiedzka K."/>
            <person name="Martijn J."/>
            <person name="Lind A.E."/>
            <person name="van Eijk R."/>
            <person name="Schleper C."/>
            <person name="Guy L."/>
            <person name="Ettema T.J."/>
        </authorList>
    </citation>
    <scope>NUCLEOTIDE SEQUENCE</scope>
</reference>